<comment type="caution">
    <text evidence="1">The sequence shown here is derived from an EMBL/GenBank/DDBJ whole genome shotgun (WGS) entry which is preliminary data.</text>
</comment>
<reference evidence="1 2" key="1">
    <citation type="submission" date="2024-01" db="EMBL/GenBank/DDBJ databases">
        <title>Genome assemblies of Stephania.</title>
        <authorList>
            <person name="Yang L."/>
        </authorList>
    </citation>
    <scope>NUCLEOTIDE SEQUENCE [LARGE SCALE GENOMIC DNA]</scope>
    <source>
        <strain evidence="1">QJT</strain>
        <tissue evidence="1">Leaf</tissue>
    </source>
</reference>
<evidence type="ECO:0000313" key="1">
    <source>
        <dbReference type="EMBL" id="KAK9110317.1"/>
    </source>
</evidence>
<keyword evidence="2" id="KW-1185">Reference proteome</keyword>
<gene>
    <name evidence="1" type="ORF">Sjap_018377</name>
</gene>
<protein>
    <submittedName>
        <fullName evidence="1">Uncharacterized protein</fullName>
    </submittedName>
</protein>
<dbReference type="EMBL" id="JBBNAE010000007">
    <property type="protein sequence ID" value="KAK9110317.1"/>
    <property type="molecule type" value="Genomic_DNA"/>
</dbReference>
<organism evidence="1 2">
    <name type="scientific">Stephania japonica</name>
    <dbReference type="NCBI Taxonomy" id="461633"/>
    <lineage>
        <taxon>Eukaryota</taxon>
        <taxon>Viridiplantae</taxon>
        <taxon>Streptophyta</taxon>
        <taxon>Embryophyta</taxon>
        <taxon>Tracheophyta</taxon>
        <taxon>Spermatophyta</taxon>
        <taxon>Magnoliopsida</taxon>
        <taxon>Ranunculales</taxon>
        <taxon>Menispermaceae</taxon>
        <taxon>Menispermoideae</taxon>
        <taxon>Cissampelideae</taxon>
        <taxon>Stephania</taxon>
    </lineage>
</organism>
<dbReference type="Proteomes" id="UP001417504">
    <property type="component" value="Unassembled WGS sequence"/>
</dbReference>
<accession>A0AAP0NJA9</accession>
<sequence length="72" mass="8399">MVKQFGGMGAPGFAFMHKLAMLREKLKIWNKESFGLIHHRKQEVEVSLQCVNQREANGTFNNEDLIQRRLLK</sequence>
<dbReference type="AlphaFoldDB" id="A0AAP0NJA9"/>
<evidence type="ECO:0000313" key="2">
    <source>
        <dbReference type="Proteomes" id="UP001417504"/>
    </source>
</evidence>
<name>A0AAP0NJA9_9MAGN</name>
<proteinExistence type="predicted"/>